<dbReference type="EMBL" id="JAIWYP010000015">
    <property type="protein sequence ID" value="KAH3704818.1"/>
    <property type="molecule type" value="Genomic_DNA"/>
</dbReference>
<proteinExistence type="predicted"/>
<organism evidence="2 3">
    <name type="scientific">Dreissena polymorpha</name>
    <name type="common">Zebra mussel</name>
    <name type="synonym">Mytilus polymorpha</name>
    <dbReference type="NCBI Taxonomy" id="45954"/>
    <lineage>
        <taxon>Eukaryota</taxon>
        <taxon>Metazoa</taxon>
        <taxon>Spiralia</taxon>
        <taxon>Lophotrochozoa</taxon>
        <taxon>Mollusca</taxon>
        <taxon>Bivalvia</taxon>
        <taxon>Autobranchia</taxon>
        <taxon>Heteroconchia</taxon>
        <taxon>Euheterodonta</taxon>
        <taxon>Imparidentia</taxon>
        <taxon>Neoheterodontei</taxon>
        <taxon>Myida</taxon>
        <taxon>Dreissenoidea</taxon>
        <taxon>Dreissenidae</taxon>
        <taxon>Dreissena</taxon>
    </lineage>
</organism>
<reference evidence="2" key="1">
    <citation type="journal article" date="2019" name="bioRxiv">
        <title>The Genome of the Zebra Mussel, Dreissena polymorpha: A Resource for Invasive Species Research.</title>
        <authorList>
            <person name="McCartney M.A."/>
            <person name="Auch B."/>
            <person name="Kono T."/>
            <person name="Mallez S."/>
            <person name="Zhang Y."/>
            <person name="Obille A."/>
            <person name="Becker A."/>
            <person name="Abrahante J.E."/>
            <person name="Garbe J."/>
            <person name="Badalamenti J.P."/>
            <person name="Herman A."/>
            <person name="Mangelson H."/>
            <person name="Liachko I."/>
            <person name="Sullivan S."/>
            <person name="Sone E.D."/>
            <person name="Koren S."/>
            <person name="Silverstein K.A.T."/>
            <person name="Beckman K.B."/>
            <person name="Gohl D.M."/>
        </authorList>
    </citation>
    <scope>NUCLEOTIDE SEQUENCE</scope>
    <source>
        <strain evidence="2">Duluth1</strain>
        <tissue evidence="2">Whole animal</tissue>
    </source>
</reference>
<comment type="caution">
    <text evidence="2">The sequence shown here is derived from an EMBL/GenBank/DDBJ whole genome shotgun (WGS) entry which is preliminary data.</text>
</comment>
<keyword evidence="1" id="KW-1133">Transmembrane helix</keyword>
<evidence type="ECO:0000313" key="3">
    <source>
        <dbReference type="Proteomes" id="UP000828390"/>
    </source>
</evidence>
<dbReference type="AlphaFoldDB" id="A0A9D3YVA4"/>
<reference evidence="2" key="2">
    <citation type="submission" date="2020-11" db="EMBL/GenBank/DDBJ databases">
        <authorList>
            <person name="McCartney M.A."/>
            <person name="Auch B."/>
            <person name="Kono T."/>
            <person name="Mallez S."/>
            <person name="Becker A."/>
            <person name="Gohl D.M."/>
            <person name="Silverstein K.A.T."/>
            <person name="Koren S."/>
            <person name="Bechman K.B."/>
            <person name="Herman A."/>
            <person name="Abrahante J.E."/>
            <person name="Garbe J."/>
        </authorList>
    </citation>
    <scope>NUCLEOTIDE SEQUENCE</scope>
    <source>
        <strain evidence="2">Duluth1</strain>
        <tissue evidence="2">Whole animal</tissue>
    </source>
</reference>
<keyword evidence="1" id="KW-0812">Transmembrane</keyword>
<gene>
    <name evidence="2" type="ORF">DPMN_079879</name>
</gene>
<name>A0A9D3YVA4_DREPO</name>
<accession>A0A9D3YVA4</accession>
<keyword evidence="3" id="KW-1185">Reference proteome</keyword>
<keyword evidence="1" id="KW-0472">Membrane</keyword>
<evidence type="ECO:0000256" key="1">
    <source>
        <dbReference type="SAM" id="Phobius"/>
    </source>
</evidence>
<evidence type="ECO:0000313" key="2">
    <source>
        <dbReference type="EMBL" id="KAH3704818.1"/>
    </source>
</evidence>
<dbReference type="Proteomes" id="UP000828390">
    <property type="component" value="Unassembled WGS sequence"/>
</dbReference>
<sequence>MGAVLKITFTSIHGDDYGEYILYVQNAMMTSTFEFELIEETGEILHVAAYIGWSVLGCVAIGSILLAIRVVRNRKRLICRSQHDDNAEPSQISNANHEKKCSCFCLTCCCNCPSKSKPIPEPNYTTLLATRDVYVNQQNMTTLVYSAINLGVSRSEVENARAYGITALNNVNDRTLNSNTTSAVDTTEPQQKLSNYENGCELYLNTNIRDGTATRPGLQTDAQYEDIML</sequence>
<protein>
    <submittedName>
        <fullName evidence="2">Uncharacterized protein</fullName>
    </submittedName>
</protein>
<feature type="transmembrane region" description="Helical" evidence="1">
    <location>
        <begin position="50"/>
        <end position="71"/>
    </location>
</feature>